<name>A0ABU2LW13_9ACTN</name>
<reference evidence="2" key="1">
    <citation type="submission" date="2023-07" db="EMBL/GenBank/DDBJ databases">
        <title>30 novel species of actinomycetes from the DSMZ collection.</title>
        <authorList>
            <person name="Nouioui I."/>
        </authorList>
    </citation>
    <scope>NUCLEOTIDE SEQUENCE [LARGE SCALE GENOMIC DNA]</scope>
    <source>
        <strain evidence="2">DSM 44918</strain>
    </source>
</reference>
<evidence type="ECO:0000313" key="2">
    <source>
        <dbReference type="Proteomes" id="UP001183420"/>
    </source>
</evidence>
<dbReference type="EMBL" id="JAVREM010000047">
    <property type="protein sequence ID" value="MDT0321784.1"/>
    <property type="molecule type" value="Genomic_DNA"/>
</dbReference>
<sequence length="260" mass="28384">MSVDPETAYPSLPEDAARLYSGLGVHPTGDFHRDLVERLGGSGVPERARAAIEPLVRAGLLEATGPDRYHMAPAVWRHARTVPGWREDALSGIAGWYLRRLAAVDLLVVDRPRWGRAFRLREVIDHGFEGPEQALAAMDADRDNVPRVVELLHAEGRYGYVYQLAEAMHGYYVRRRLHDEWISCLHTAVTAAEAAGSGTALARMHLELAAAHLDRSGPDDRGAARRHYTLAGETARALVPPHQPTVDAAEAGLASLTATS</sequence>
<evidence type="ECO:0000313" key="1">
    <source>
        <dbReference type="EMBL" id="MDT0321784.1"/>
    </source>
</evidence>
<accession>A0ABU2LW13</accession>
<dbReference type="RefSeq" id="WP_311602054.1">
    <property type="nucleotide sequence ID" value="NZ_JAVREM010000047.1"/>
</dbReference>
<keyword evidence="2" id="KW-1185">Reference proteome</keyword>
<evidence type="ECO:0008006" key="3">
    <source>
        <dbReference type="Google" id="ProtNLM"/>
    </source>
</evidence>
<gene>
    <name evidence="1" type="ORF">RNC47_25965</name>
</gene>
<proteinExistence type="predicted"/>
<protein>
    <recommendedName>
        <fullName evidence="3">GntR family transcriptional regulator</fullName>
    </recommendedName>
</protein>
<comment type="caution">
    <text evidence="1">The sequence shown here is derived from an EMBL/GenBank/DDBJ whole genome shotgun (WGS) entry which is preliminary data.</text>
</comment>
<organism evidence="1 2">
    <name type="scientific">Streptomyces millisiae</name>
    <dbReference type="NCBI Taxonomy" id="3075542"/>
    <lineage>
        <taxon>Bacteria</taxon>
        <taxon>Bacillati</taxon>
        <taxon>Actinomycetota</taxon>
        <taxon>Actinomycetes</taxon>
        <taxon>Kitasatosporales</taxon>
        <taxon>Streptomycetaceae</taxon>
        <taxon>Streptomyces</taxon>
    </lineage>
</organism>
<dbReference type="Proteomes" id="UP001183420">
    <property type="component" value="Unassembled WGS sequence"/>
</dbReference>